<name>A0ABT9HEB0_9GAMM</name>
<dbReference type="InterPro" id="IPR003615">
    <property type="entry name" value="HNH_nuc"/>
</dbReference>
<dbReference type="Gene3D" id="1.10.30.50">
    <property type="match status" value="1"/>
</dbReference>
<evidence type="ECO:0000313" key="3">
    <source>
        <dbReference type="EMBL" id="MDP4544096.1"/>
    </source>
</evidence>
<dbReference type="SMART" id="SM00507">
    <property type="entry name" value="HNHc"/>
    <property type="match status" value="1"/>
</dbReference>
<dbReference type="CDD" id="cd00085">
    <property type="entry name" value="HNHc"/>
    <property type="match status" value="1"/>
</dbReference>
<dbReference type="GO" id="GO:0004519">
    <property type="term" value="F:endonuclease activity"/>
    <property type="evidence" value="ECO:0007669"/>
    <property type="project" value="UniProtKB-KW"/>
</dbReference>
<sequence length="109" mass="12340">MGLKALKPRLHEISSTGIDNHQPKSRWGHGRGGRPWRRLKDRMLLRDRHTCQHCKRVGGELELDHIINVAAGGTDDESNLQILCVDCHKIKSQVESSNGQYGLTSRDDF</sequence>
<comment type="caution">
    <text evidence="3">The sequence shown here is derived from an EMBL/GenBank/DDBJ whole genome shotgun (WGS) entry which is preliminary data.</text>
</comment>
<proteinExistence type="predicted"/>
<dbReference type="Proteomes" id="UP001228171">
    <property type="component" value="Unassembled WGS sequence"/>
</dbReference>
<feature type="region of interest" description="Disordered" evidence="1">
    <location>
        <begin position="1"/>
        <end position="33"/>
    </location>
</feature>
<organism evidence="3 4">
    <name type="scientific">Psychrobacter faecalis</name>
    <dbReference type="NCBI Taxonomy" id="180588"/>
    <lineage>
        <taxon>Bacteria</taxon>
        <taxon>Pseudomonadati</taxon>
        <taxon>Pseudomonadota</taxon>
        <taxon>Gammaproteobacteria</taxon>
        <taxon>Moraxellales</taxon>
        <taxon>Moraxellaceae</taxon>
        <taxon>Psychrobacter</taxon>
    </lineage>
</organism>
<reference evidence="3 4" key="1">
    <citation type="submission" date="2023-08" db="EMBL/GenBank/DDBJ databases">
        <authorList>
            <person name="Kumar R."/>
        </authorList>
    </citation>
    <scope>NUCLEOTIDE SEQUENCE [LARGE SCALE GENOMIC DNA]</scope>
    <source>
        <strain evidence="3 4">LUR13</strain>
    </source>
</reference>
<accession>A0ABT9HEB0</accession>
<dbReference type="InterPro" id="IPR002711">
    <property type="entry name" value="HNH"/>
</dbReference>
<evidence type="ECO:0000313" key="4">
    <source>
        <dbReference type="Proteomes" id="UP001228171"/>
    </source>
</evidence>
<keyword evidence="3" id="KW-0540">Nuclease</keyword>
<evidence type="ECO:0000259" key="2">
    <source>
        <dbReference type="SMART" id="SM00507"/>
    </source>
</evidence>
<protein>
    <submittedName>
        <fullName evidence="3">HNH endonuclease</fullName>
    </submittedName>
</protein>
<dbReference type="EMBL" id="JAVAJI010000003">
    <property type="protein sequence ID" value="MDP4544096.1"/>
    <property type="molecule type" value="Genomic_DNA"/>
</dbReference>
<keyword evidence="3" id="KW-0255">Endonuclease</keyword>
<feature type="compositionally biased region" description="Basic residues" evidence="1">
    <location>
        <begin position="23"/>
        <end position="33"/>
    </location>
</feature>
<dbReference type="Pfam" id="PF01844">
    <property type="entry name" value="HNH"/>
    <property type="match status" value="1"/>
</dbReference>
<evidence type="ECO:0000256" key="1">
    <source>
        <dbReference type="SAM" id="MobiDB-lite"/>
    </source>
</evidence>
<feature type="domain" description="HNH nuclease" evidence="2">
    <location>
        <begin position="38"/>
        <end position="89"/>
    </location>
</feature>
<dbReference type="RefSeq" id="WP_200662638.1">
    <property type="nucleotide sequence ID" value="NZ_DAMDIC010000021.1"/>
</dbReference>
<keyword evidence="4" id="KW-1185">Reference proteome</keyword>
<gene>
    <name evidence="3" type="ORF">Q8P09_03260</name>
</gene>
<keyword evidence="3" id="KW-0378">Hydrolase</keyword>